<feature type="region of interest" description="Disordered" evidence="4">
    <location>
        <begin position="1"/>
        <end position="52"/>
    </location>
</feature>
<name>A0AAF0FIE0_9BASI</name>
<keyword evidence="2" id="KW-0863">Zinc-finger</keyword>
<feature type="compositionally biased region" description="Basic and acidic residues" evidence="4">
    <location>
        <begin position="180"/>
        <end position="195"/>
    </location>
</feature>
<dbReference type="AlphaFoldDB" id="A0AAF0FIE0"/>
<dbReference type="SMART" id="SM00249">
    <property type="entry name" value="PHD"/>
    <property type="match status" value="1"/>
</dbReference>
<organism evidence="6 7">
    <name type="scientific">Malassezia psittaci</name>
    <dbReference type="NCBI Taxonomy" id="1821823"/>
    <lineage>
        <taxon>Eukaryota</taxon>
        <taxon>Fungi</taxon>
        <taxon>Dikarya</taxon>
        <taxon>Basidiomycota</taxon>
        <taxon>Ustilaginomycotina</taxon>
        <taxon>Malasseziomycetes</taxon>
        <taxon>Malasseziales</taxon>
        <taxon>Malasseziaceae</taxon>
        <taxon>Malassezia</taxon>
    </lineage>
</organism>
<feature type="region of interest" description="Disordered" evidence="4">
    <location>
        <begin position="176"/>
        <end position="195"/>
    </location>
</feature>
<evidence type="ECO:0000256" key="1">
    <source>
        <dbReference type="ARBA" id="ARBA00022723"/>
    </source>
</evidence>
<evidence type="ECO:0000256" key="4">
    <source>
        <dbReference type="SAM" id="MobiDB-lite"/>
    </source>
</evidence>
<dbReference type="EMBL" id="CP118381">
    <property type="protein sequence ID" value="WFD45082.1"/>
    <property type="molecule type" value="Genomic_DNA"/>
</dbReference>
<dbReference type="InterPro" id="IPR019787">
    <property type="entry name" value="Znf_PHD-finger"/>
</dbReference>
<evidence type="ECO:0000313" key="6">
    <source>
        <dbReference type="EMBL" id="WFD45082.1"/>
    </source>
</evidence>
<protein>
    <recommendedName>
        <fullName evidence="5">Zinc finger PHD-type domain-containing protein</fullName>
    </recommendedName>
</protein>
<dbReference type="InterPro" id="IPR011011">
    <property type="entry name" value="Znf_FYVE_PHD"/>
</dbReference>
<evidence type="ECO:0000256" key="3">
    <source>
        <dbReference type="ARBA" id="ARBA00022833"/>
    </source>
</evidence>
<evidence type="ECO:0000313" key="7">
    <source>
        <dbReference type="Proteomes" id="UP001214628"/>
    </source>
</evidence>
<dbReference type="GO" id="GO:0032221">
    <property type="term" value="C:Rpd3S complex"/>
    <property type="evidence" value="ECO:0007669"/>
    <property type="project" value="TreeGrafter"/>
</dbReference>
<accession>A0AAF0FIE0</accession>
<dbReference type="InterPro" id="IPR013083">
    <property type="entry name" value="Znf_RING/FYVE/PHD"/>
</dbReference>
<evidence type="ECO:0000256" key="2">
    <source>
        <dbReference type="ARBA" id="ARBA00022771"/>
    </source>
</evidence>
<keyword evidence="3" id="KW-0862">Zinc</keyword>
<sequence length="642" mass="70681">MQASTEDAQRQSAEQPTTSNPDEPYTKLDQAQSTKLGAMDMMNPAPSSDIEPVADLLPEDEEMKLDAVPLADIPVKANATEILPSPAQLQPYPGIAVAGNHINSAPITSSTSHSSAPSTKRRGRAAVRGATRTQRVRAARPTAPMLAKGPPISSVAPKSAEAQSDLFKLGVSSNMDDMDWESRKSDPKSDPRAARADADDSWFCQVCFAERMPPSLDRKGGVFAPLLRTLQQTNPKIFALPADLRNYYKGVSTGEDGTYVDSTSLRPLKLSRQGFVEERDGFQLRDKHGQAVLCYQCGGSALPLSDVLPSGSSRTPTQAEELVALETLADLALKENRPLRAPSHGRRMLSCDFCNLHWHLDCLDPPMQSMPSTTRRWKCPAHSSHAEPRIRIPRAANQTKTVQVELLTDSATSHTSRPRPYGEVEVIPDRNDRYFHPDTGKGRSTDPPYEDLTISRTDGTRLQYRIPEKTIRLEFWQRAKHDRSRAESRQKSATRGTADLPSAQGGLAKINLDRQSLQTNDVSIPTTALDRLIAVALGESRVDSQSTRPEQCTYDQLAEHRAAADASLAANSTPFEGAMRSTYQQDQASELAPIAKPDPLLDEPQVEPFAYLYKTELAELRAIKQMLLAKGPDRLREFLQES</sequence>
<dbReference type="Pfam" id="PF00628">
    <property type="entry name" value="PHD"/>
    <property type="match status" value="1"/>
</dbReference>
<dbReference type="InterPro" id="IPR052819">
    <property type="entry name" value="Chromatin_regulatory_protein"/>
</dbReference>
<dbReference type="InterPro" id="IPR001965">
    <property type="entry name" value="Znf_PHD"/>
</dbReference>
<feature type="region of interest" description="Disordered" evidence="4">
    <location>
        <begin position="104"/>
        <end position="159"/>
    </location>
</feature>
<feature type="region of interest" description="Disordered" evidence="4">
    <location>
        <begin position="408"/>
        <end position="454"/>
    </location>
</feature>
<dbReference type="CDD" id="cd15534">
    <property type="entry name" value="PHD2_PHF12_Rco1"/>
    <property type="match status" value="1"/>
</dbReference>
<feature type="compositionally biased region" description="Polar residues" evidence="4">
    <location>
        <begin position="1"/>
        <end position="21"/>
    </location>
</feature>
<dbReference type="GO" id="GO:0006357">
    <property type="term" value="P:regulation of transcription by RNA polymerase II"/>
    <property type="evidence" value="ECO:0007669"/>
    <property type="project" value="TreeGrafter"/>
</dbReference>
<evidence type="ECO:0000259" key="5">
    <source>
        <dbReference type="SMART" id="SM00249"/>
    </source>
</evidence>
<dbReference type="PANTHER" id="PTHR47636">
    <property type="entry name" value="TRANSCRIPTIONAL REGULATORY PROTEIN RCO1"/>
    <property type="match status" value="1"/>
</dbReference>
<dbReference type="GO" id="GO:0008270">
    <property type="term" value="F:zinc ion binding"/>
    <property type="evidence" value="ECO:0007669"/>
    <property type="project" value="UniProtKB-KW"/>
</dbReference>
<gene>
    <name evidence="6" type="ORF">MPSI1_003759</name>
</gene>
<feature type="compositionally biased region" description="Basic and acidic residues" evidence="4">
    <location>
        <begin position="479"/>
        <end position="490"/>
    </location>
</feature>
<dbReference type="Gene3D" id="3.30.40.10">
    <property type="entry name" value="Zinc/RING finger domain, C3HC4 (zinc finger)"/>
    <property type="match status" value="1"/>
</dbReference>
<dbReference type="SUPFAM" id="SSF57903">
    <property type="entry name" value="FYVE/PHD zinc finger"/>
    <property type="match status" value="1"/>
</dbReference>
<feature type="compositionally biased region" description="Basic and acidic residues" evidence="4">
    <location>
        <begin position="427"/>
        <end position="444"/>
    </location>
</feature>
<dbReference type="PANTHER" id="PTHR47636:SF1">
    <property type="entry name" value="TRANSCRIPTIONAL REGULATORY PROTEIN RCO1"/>
    <property type="match status" value="1"/>
</dbReference>
<reference evidence="6" key="1">
    <citation type="submission" date="2023-02" db="EMBL/GenBank/DDBJ databases">
        <title>Mating type loci evolution in Malassezia.</title>
        <authorList>
            <person name="Coelho M.A."/>
        </authorList>
    </citation>
    <scope>NUCLEOTIDE SEQUENCE</scope>
    <source>
        <strain evidence="6">CBS 14136</strain>
    </source>
</reference>
<keyword evidence="7" id="KW-1185">Reference proteome</keyword>
<feature type="domain" description="Zinc finger PHD-type" evidence="5">
    <location>
        <begin position="293"/>
        <end position="383"/>
    </location>
</feature>
<keyword evidence="1" id="KW-0479">Metal-binding</keyword>
<dbReference type="Proteomes" id="UP001214628">
    <property type="component" value="Chromosome 7"/>
</dbReference>
<feature type="region of interest" description="Disordered" evidence="4">
    <location>
        <begin position="479"/>
        <end position="502"/>
    </location>
</feature>
<feature type="compositionally biased region" description="Low complexity" evidence="4">
    <location>
        <begin position="104"/>
        <end position="118"/>
    </location>
</feature>
<proteinExistence type="predicted"/>